<dbReference type="PANTHER" id="PTHR11200">
    <property type="entry name" value="INOSITOL 5-PHOSPHATASE"/>
    <property type="match status" value="1"/>
</dbReference>
<dbReference type="Proteomes" id="UP000605970">
    <property type="component" value="Unassembled WGS sequence"/>
</dbReference>
<dbReference type="Gene3D" id="3.60.10.10">
    <property type="entry name" value="Endonuclease/exonuclease/phosphatase"/>
    <property type="match status" value="1"/>
</dbReference>
<feature type="domain" description="Inositol polyphosphate-related phosphatase" evidence="1">
    <location>
        <begin position="2"/>
        <end position="77"/>
    </location>
</feature>
<name>A0A8S9ZLC3_9BILA</name>
<gene>
    <name evidence="2" type="ORF">Mgra_00006614</name>
</gene>
<accession>A0A8S9ZLC3</accession>
<dbReference type="Pfam" id="PF22669">
    <property type="entry name" value="Exo_endo_phos2"/>
    <property type="match status" value="1"/>
</dbReference>
<protein>
    <submittedName>
        <fullName evidence="2">IPPc domain-containing protein</fullName>
    </submittedName>
</protein>
<keyword evidence="3" id="KW-1185">Reference proteome</keyword>
<organism evidence="2 3">
    <name type="scientific">Meloidogyne graminicola</name>
    <dbReference type="NCBI Taxonomy" id="189291"/>
    <lineage>
        <taxon>Eukaryota</taxon>
        <taxon>Metazoa</taxon>
        <taxon>Ecdysozoa</taxon>
        <taxon>Nematoda</taxon>
        <taxon>Chromadorea</taxon>
        <taxon>Rhabditida</taxon>
        <taxon>Tylenchina</taxon>
        <taxon>Tylenchomorpha</taxon>
        <taxon>Tylenchoidea</taxon>
        <taxon>Meloidogynidae</taxon>
        <taxon>Meloidogyninae</taxon>
        <taxon>Meloidogyne</taxon>
    </lineage>
</organism>
<comment type="caution">
    <text evidence="2">The sequence shown here is derived from an EMBL/GenBank/DDBJ whole genome shotgun (WGS) entry which is preliminary data.</text>
</comment>
<dbReference type="AlphaFoldDB" id="A0A8S9ZLC3"/>
<dbReference type="InterPro" id="IPR046985">
    <property type="entry name" value="IP5"/>
</dbReference>
<reference evidence="2" key="1">
    <citation type="journal article" date="2020" name="Ecol. Evol.">
        <title>Genome structure and content of the rice root-knot nematode (Meloidogyne graminicola).</title>
        <authorList>
            <person name="Phan N.T."/>
            <person name="Danchin E.G.J."/>
            <person name="Klopp C."/>
            <person name="Perfus-Barbeoch L."/>
            <person name="Kozlowski D.K."/>
            <person name="Koutsovoulos G.D."/>
            <person name="Lopez-Roques C."/>
            <person name="Bouchez O."/>
            <person name="Zahm M."/>
            <person name="Besnard G."/>
            <person name="Bellafiore S."/>
        </authorList>
    </citation>
    <scope>NUCLEOTIDE SEQUENCE</scope>
    <source>
        <strain evidence="2">VN-18</strain>
    </source>
</reference>
<proteinExistence type="predicted"/>
<dbReference type="GO" id="GO:0046856">
    <property type="term" value="P:phosphatidylinositol dephosphorylation"/>
    <property type="evidence" value="ECO:0007669"/>
    <property type="project" value="InterPro"/>
</dbReference>
<evidence type="ECO:0000313" key="3">
    <source>
        <dbReference type="Proteomes" id="UP000605970"/>
    </source>
</evidence>
<evidence type="ECO:0000259" key="1">
    <source>
        <dbReference type="Pfam" id="PF22669"/>
    </source>
</evidence>
<dbReference type="OrthoDB" id="62798at2759"/>
<feature type="non-terminal residue" evidence="2">
    <location>
        <position position="1"/>
    </location>
</feature>
<dbReference type="InterPro" id="IPR000300">
    <property type="entry name" value="IPPc"/>
</dbReference>
<dbReference type="InterPro" id="IPR036691">
    <property type="entry name" value="Endo/exonu/phosph_ase_sf"/>
</dbReference>
<dbReference type="SUPFAM" id="SSF56219">
    <property type="entry name" value="DNase I-like"/>
    <property type="match status" value="1"/>
</dbReference>
<evidence type="ECO:0000313" key="2">
    <source>
        <dbReference type="EMBL" id="KAF7633986.1"/>
    </source>
</evidence>
<dbReference type="EMBL" id="JABEBT010000066">
    <property type="protein sequence ID" value="KAF7633986.1"/>
    <property type="molecule type" value="Genomic_DNA"/>
</dbReference>
<sequence>AKRSKKVFEDFDEGIIRFKPTYRILVGSGSFDTQRIPSWCDRIFYRSSKKKDIPPLIIKQYHSCRRITLSDHFPVSARFTLGISSSSGIFNKTDLAIWPCNFEHIPRWEQLIPLFCRLKIPSQFWTLNSSNLDWVGVYSTSIEIINRPINLVYLLTCPLDEQGRFIIEFPSLNCGMYIVGYFCSKKKCLQGLSNPFYVKEEPKY</sequence>
<dbReference type="GO" id="GO:0004439">
    <property type="term" value="F:phosphatidylinositol-4,5-bisphosphate 5-phosphatase activity"/>
    <property type="evidence" value="ECO:0007669"/>
    <property type="project" value="TreeGrafter"/>
</dbReference>